<keyword evidence="6" id="KW-1185">Reference proteome</keyword>
<dbReference type="SUPFAM" id="SSF47473">
    <property type="entry name" value="EF-hand"/>
    <property type="match status" value="1"/>
</dbReference>
<feature type="domain" description="EF-hand" evidence="4">
    <location>
        <begin position="105"/>
        <end position="140"/>
    </location>
</feature>
<evidence type="ECO:0000256" key="2">
    <source>
        <dbReference type="ARBA" id="ARBA00022737"/>
    </source>
</evidence>
<keyword evidence="1" id="KW-0479">Metal-binding</keyword>
<dbReference type="InterPro" id="IPR002048">
    <property type="entry name" value="EF_hand_dom"/>
</dbReference>
<dbReference type="PANTHER" id="PTHR10891">
    <property type="entry name" value="EF-HAND CALCIUM-BINDING DOMAIN CONTAINING PROTEIN"/>
    <property type="match status" value="1"/>
</dbReference>
<dbReference type="PROSITE" id="PS00018">
    <property type="entry name" value="EF_HAND_1"/>
    <property type="match status" value="2"/>
</dbReference>
<dbReference type="InterPro" id="IPR011992">
    <property type="entry name" value="EF-hand-dom_pair"/>
</dbReference>
<gene>
    <name evidence="5" type="ORF">LSALG_LOCUS35918</name>
</gene>
<name>A0AA35ZQM2_LACSI</name>
<evidence type="ECO:0000256" key="3">
    <source>
        <dbReference type="ARBA" id="ARBA00022837"/>
    </source>
</evidence>
<evidence type="ECO:0000313" key="6">
    <source>
        <dbReference type="Proteomes" id="UP001177003"/>
    </source>
</evidence>
<proteinExistence type="predicted"/>
<dbReference type="CDD" id="cd00051">
    <property type="entry name" value="EFh"/>
    <property type="match status" value="1"/>
</dbReference>
<dbReference type="Proteomes" id="UP001177003">
    <property type="component" value="Chromosome 8"/>
</dbReference>
<dbReference type="SMART" id="SM00054">
    <property type="entry name" value="EFh"/>
    <property type="match status" value="2"/>
</dbReference>
<dbReference type="EMBL" id="OX465084">
    <property type="protein sequence ID" value="CAI9297083.1"/>
    <property type="molecule type" value="Genomic_DNA"/>
</dbReference>
<dbReference type="AlphaFoldDB" id="A0AA35ZQM2"/>
<evidence type="ECO:0000259" key="4">
    <source>
        <dbReference type="PROSITE" id="PS50222"/>
    </source>
</evidence>
<dbReference type="InterPro" id="IPR039647">
    <property type="entry name" value="EF_hand_pair_protein_CML-like"/>
</dbReference>
<organism evidence="5 6">
    <name type="scientific">Lactuca saligna</name>
    <name type="common">Willowleaf lettuce</name>
    <dbReference type="NCBI Taxonomy" id="75948"/>
    <lineage>
        <taxon>Eukaryota</taxon>
        <taxon>Viridiplantae</taxon>
        <taxon>Streptophyta</taxon>
        <taxon>Embryophyta</taxon>
        <taxon>Tracheophyta</taxon>
        <taxon>Spermatophyta</taxon>
        <taxon>Magnoliopsida</taxon>
        <taxon>eudicotyledons</taxon>
        <taxon>Gunneridae</taxon>
        <taxon>Pentapetalae</taxon>
        <taxon>asterids</taxon>
        <taxon>campanulids</taxon>
        <taxon>Asterales</taxon>
        <taxon>Asteraceae</taxon>
        <taxon>Cichorioideae</taxon>
        <taxon>Cichorieae</taxon>
        <taxon>Lactucinae</taxon>
        <taxon>Lactuca</taxon>
    </lineage>
</organism>
<keyword evidence="2" id="KW-0677">Repeat</keyword>
<dbReference type="Gene3D" id="1.10.238.10">
    <property type="entry name" value="EF-hand"/>
    <property type="match status" value="1"/>
</dbReference>
<evidence type="ECO:0000256" key="1">
    <source>
        <dbReference type="ARBA" id="ARBA00022723"/>
    </source>
</evidence>
<accession>A0AA35ZQM2</accession>
<keyword evidence="3" id="KW-0106">Calcium</keyword>
<dbReference type="Pfam" id="PF13499">
    <property type="entry name" value="EF-hand_7"/>
    <property type="match status" value="1"/>
</dbReference>
<dbReference type="PROSITE" id="PS50222">
    <property type="entry name" value="EF_HAND_2"/>
    <property type="match status" value="2"/>
</dbReference>
<protein>
    <recommendedName>
        <fullName evidence="4">EF-hand domain-containing protein</fullName>
    </recommendedName>
</protein>
<evidence type="ECO:0000313" key="5">
    <source>
        <dbReference type="EMBL" id="CAI9297083.1"/>
    </source>
</evidence>
<dbReference type="InterPro" id="IPR018247">
    <property type="entry name" value="EF_Hand_1_Ca_BS"/>
</dbReference>
<dbReference type="GO" id="GO:0005509">
    <property type="term" value="F:calcium ion binding"/>
    <property type="evidence" value="ECO:0007669"/>
    <property type="project" value="InterPro"/>
</dbReference>
<feature type="domain" description="EF-hand" evidence="4">
    <location>
        <begin position="143"/>
        <end position="176"/>
    </location>
</feature>
<reference evidence="5" key="1">
    <citation type="submission" date="2023-04" db="EMBL/GenBank/DDBJ databases">
        <authorList>
            <person name="Vijverberg K."/>
            <person name="Xiong W."/>
            <person name="Schranz E."/>
        </authorList>
    </citation>
    <scope>NUCLEOTIDE SEQUENCE</scope>
</reference>
<sequence>MDVTHLKKNSTSILLGFGIAFCDMNNYEVMFKTLRASIQSLLTHVSISWNKLRTTATPHDQKEITRKVFVSFTEINMVMTQLGFQQCCGEEGSIDILSVFDEEEPSMGEVKVAFDMFDENSDGFIDEFELQRMLCKLGQPGNENLEKCRNMIKGFDLNGDGVIDFEEFVRLMDTCF</sequence>